<dbReference type="AlphaFoldDB" id="A0AA41YYF4"/>
<proteinExistence type="predicted"/>
<evidence type="ECO:0000313" key="2">
    <source>
        <dbReference type="Proteomes" id="UP001165667"/>
    </source>
</evidence>
<protein>
    <submittedName>
        <fullName evidence="1">Uncharacterized protein</fullName>
    </submittedName>
</protein>
<reference evidence="1" key="1">
    <citation type="submission" date="2022-05" db="EMBL/GenBank/DDBJ databases">
        <authorList>
            <person name="Pankratov T."/>
        </authorList>
    </citation>
    <scope>NUCLEOTIDE SEQUENCE</scope>
    <source>
        <strain evidence="1">BP6-180914</strain>
    </source>
</reference>
<dbReference type="RefSeq" id="WP_282585738.1">
    <property type="nucleotide sequence ID" value="NZ_JAMOIM010000009.1"/>
</dbReference>
<dbReference type="Proteomes" id="UP001165667">
    <property type="component" value="Unassembled WGS sequence"/>
</dbReference>
<keyword evidence="2" id="KW-1185">Reference proteome</keyword>
<evidence type="ECO:0000313" key="1">
    <source>
        <dbReference type="EMBL" id="MCW6509373.1"/>
    </source>
</evidence>
<gene>
    <name evidence="1" type="ORF">M8523_15220</name>
</gene>
<accession>A0AA41YYF4</accession>
<organism evidence="1 2">
    <name type="scientific">Lichenifustis flavocetrariae</name>
    <dbReference type="NCBI Taxonomy" id="2949735"/>
    <lineage>
        <taxon>Bacteria</taxon>
        <taxon>Pseudomonadati</taxon>
        <taxon>Pseudomonadota</taxon>
        <taxon>Alphaproteobacteria</taxon>
        <taxon>Hyphomicrobiales</taxon>
        <taxon>Lichenihabitantaceae</taxon>
        <taxon>Lichenifustis</taxon>
    </lineage>
</organism>
<sequence length="73" mass="8115">MSPESRDLTIESVLADPIILAAMKADRVNPRDLETLLRATARRIEPAPQRKWAAMTAFLPRQICGADRDPCLA</sequence>
<comment type="caution">
    <text evidence="1">The sequence shown here is derived from an EMBL/GenBank/DDBJ whole genome shotgun (WGS) entry which is preliminary data.</text>
</comment>
<dbReference type="EMBL" id="JAMOIM010000009">
    <property type="protein sequence ID" value="MCW6509373.1"/>
    <property type="molecule type" value="Genomic_DNA"/>
</dbReference>
<name>A0AA41YYF4_9HYPH</name>